<keyword evidence="3" id="KW-1185">Reference proteome</keyword>
<dbReference type="Proteomes" id="UP000821866">
    <property type="component" value="Unassembled WGS sequence"/>
</dbReference>
<gene>
    <name evidence="2" type="ORF">HPB51_005758</name>
</gene>
<dbReference type="EMBL" id="JABSTU010000007">
    <property type="protein sequence ID" value="KAH8025287.1"/>
    <property type="molecule type" value="Genomic_DNA"/>
</dbReference>
<sequence>MRWYLNLTAGFKLQVIKHAWDYNKHEAGRKYDKYENCVHYSMKQKDALAAAYRGRKTFRGKKCKYPELEGVRCELHCIDHISVCPHTAGVNIACVVREARAYAHFTIADSTGAVIIHRAANYLDIKGLLDVTCKTVANMIKGKTPEEIHLLLCFLGAYDDEDGLEIAAESEKVDIREKPVRKENEWCEEK</sequence>
<proteinExistence type="predicted"/>
<dbReference type="Gene3D" id="3.30.710.10">
    <property type="entry name" value="Potassium Channel Kv1.1, Chain A"/>
    <property type="match status" value="1"/>
</dbReference>
<dbReference type="GO" id="GO:0006511">
    <property type="term" value="P:ubiquitin-dependent protein catabolic process"/>
    <property type="evidence" value="ECO:0007669"/>
    <property type="project" value="InterPro"/>
</dbReference>
<dbReference type="SUPFAM" id="SSF81382">
    <property type="entry name" value="Skp1 dimerisation domain-like"/>
    <property type="match status" value="1"/>
</dbReference>
<dbReference type="PANTHER" id="PTHR11165">
    <property type="entry name" value="SKP1"/>
    <property type="match status" value="1"/>
</dbReference>
<comment type="caution">
    <text evidence="2">The sequence shown here is derived from an EMBL/GenBank/DDBJ whole genome shotgun (WGS) entry which is preliminary data.</text>
</comment>
<feature type="domain" description="SKP1 component dimerisation" evidence="1">
    <location>
        <begin position="126"/>
        <end position="148"/>
    </location>
</feature>
<dbReference type="InterPro" id="IPR016897">
    <property type="entry name" value="SKP1"/>
</dbReference>
<evidence type="ECO:0000313" key="3">
    <source>
        <dbReference type="Proteomes" id="UP000821866"/>
    </source>
</evidence>
<evidence type="ECO:0000259" key="1">
    <source>
        <dbReference type="Pfam" id="PF01466"/>
    </source>
</evidence>
<organism evidence="2 3">
    <name type="scientific">Rhipicephalus microplus</name>
    <name type="common">Cattle tick</name>
    <name type="synonym">Boophilus microplus</name>
    <dbReference type="NCBI Taxonomy" id="6941"/>
    <lineage>
        <taxon>Eukaryota</taxon>
        <taxon>Metazoa</taxon>
        <taxon>Ecdysozoa</taxon>
        <taxon>Arthropoda</taxon>
        <taxon>Chelicerata</taxon>
        <taxon>Arachnida</taxon>
        <taxon>Acari</taxon>
        <taxon>Parasitiformes</taxon>
        <taxon>Ixodida</taxon>
        <taxon>Ixodoidea</taxon>
        <taxon>Ixodidae</taxon>
        <taxon>Rhipicephalinae</taxon>
        <taxon>Rhipicephalus</taxon>
        <taxon>Boophilus</taxon>
    </lineage>
</organism>
<evidence type="ECO:0000313" key="2">
    <source>
        <dbReference type="EMBL" id="KAH8025287.1"/>
    </source>
</evidence>
<dbReference type="Pfam" id="PF01466">
    <property type="entry name" value="Skp1"/>
    <property type="match status" value="1"/>
</dbReference>
<dbReference type="InterPro" id="IPR016072">
    <property type="entry name" value="Skp1_comp_dimer"/>
</dbReference>
<reference evidence="2" key="2">
    <citation type="submission" date="2021-09" db="EMBL/GenBank/DDBJ databases">
        <authorList>
            <person name="Jia N."/>
            <person name="Wang J."/>
            <person name="Shi W."/>
            <person name="Du L."/>
            <person name="Sun Y."/>
            <person name="Zhan W."/>
            <person name="Jiang J."/>
            <person name="Wang Q."/>
            <person name="Zhang B."/>
            <person name="Ji P."/>
            <person name="Sakyi L.B."/>
            <person name="Cui X."/>
            <person name="Yuan T."/>
            <person name="Jiang B."/>
            <person name="Yang W."/>
            <person name="Lam T.T.-Y."/>
            <person name="Chang Q."/>
            <person name="Ding S."/>
            <person name="Wang X."/>
            <person name="Zhu J."/>
            <person name="Ruan X."/>
            <person name="Zhao L."/>
            <person name="Wei J."/>
            <person name="Que T."/>
            <person name="Du C."/>
            <person name="Cheng J."/>
            <person name="Dai P."/>
            <person name="Han X."/>
            <person name="Huang E."/>
            <person name="Gao Y."/>
            <person name="Liu J."/>
            <person name="Shao H."/>
            <person name="Ye R."/>
            <person name="Li L."/>
            <person name="Wei W."/>
            <person name="Wang X."/>
            <person name="Wang C."/>
            <person name="Huo Q."/>
            <person name="Li W."/>
            <person name="Guo W."/>
            <person name="Chen H."/>
            <person name="Chen S."/>
            <person name="Zhou L."/>
            <person name="Zhou L."/>
            <person name="Ni X."/>
            <person name="Tian J."/>
            <person name="Zhou Y."/>
            <person name="Sheng Y."/>
            <person name="Liu T."/>
            <person name="Pan Y."/>
            <person name="Xia L."/>
            <person name="Li J."/>
            <person name="Zhao F."/>
            <person name="Cao W."/>
        </authorList>
    </citation>
    <scope>NUCLEOTIDE SEQUENCE</scope>
    <source>
        <strain evidence="2">Rmic-2018</strain>
        <tissue evidence="2">Larvae</tissue>
    </source>
</reference>
<accession>A0A9J6DST4</accession>
<dbReference type="AlphaFoldDB" id="A0A9J6DST4"/>
<dbReference type="InterPro" id="IPR036296">
    <property type="entry name" value="SKP1-like_dim_sf"/>
</dbReference>
<name>A0A9J6DST4_RHIMP</name>
<reference evidence="2" key="1">
    <citation type="journal article" date="2020" name="Cell">
        <title>Large-Scale Comparative Analyses of Tick Genomes Elucidate Their Genetic Diversity and Vector Capacities.</title>
        <authorList>
            <consortium name="Tick Genome and Microbiome Consortium (TIGMIC)"/>
            <person name="Jia N."/>
            <person name="Wang J."/>
            <person name="Shi W."/>
            <person name="Du L."/>
            <person name="Sun Y."/>
            <person name="Zhan W."/>
            <person name="Jiang J.F."/>
            <person name="Wang Q."/>
            <person name="Zhang B."/>
            <person name="Ji P."/>
            <person name="Bell-Sakyi L."/>
            <person name="Cui X.M."/>
            <person name="Yuan T.T."/>
            <person name="Jiang B.G."/>
            <person name="Yang W.F."/>
            <person name="Lam T.T."/>
            <person name="Chang Q.C."/>
            <person name="Ding S.J."/>
            <person name="Wang X.J."/>
            <person name="Zhu J.G."/>
            <person name="Ruan X.D."/>
            <person name="Zhao L."/>
            <person name="Wei J.T."/>
            <person name="Ye R.Z."/>
            <person name="Que T.C."/>
            <person name="Du C.H."/>
            <person name="Zhou Y.H."/>
            <person name="Cheng J.X."/>
            <person name="Dai P.F."/>
            <person name="Guo W.B."/>
            <person name="Han X.H."/>
            <person name="Huang E.J."/>
            <person name="Li L.F."/>
            <person name="Wei W."/>
            <person name="Gao Y.C."/>
            <person name="Liu J.Z."/>
            <person name="Shao H.Z."/>
            <person name="Wang X."/>
            <person name="Wang C.C."/>
            <person name="Yang T.C."/>
            <person name="Huo Q.B."/>
            <person name="Li W."/>
            <person name="Chen H.Y."/>
            <person name="Chen S.E."/>
            <person name="Zhou L.G."/>
            <person name="Ni X.B."/>
            <person name="Tian J.H."/>
            <person name="Sheng Y."/>
            <person name="Liu T."/>
            <person name="Pan Y.S."/>
            <person name="Xia L.Y."/>
            <person name="Li J."/>
            <person name="Zhao F."/>
            <person name="Cao W.C."/>
        </authorList>
    </citation>
    <scope>NUCLEOTIDE SEQUENCE</scope>
    <source>
        <strain evidence="2">Rmic-2018</strain>
    </source>
</reference>
<protein>
    <recommendedName>
        <fullName evidence="1">SKP1 component dimerisation domain-containing protein</fullName>
    </recommendedName>
</protein>
<dbReference type="InterPro" id="IPR011333">
    <property type="entry name" value="SKP1/BTB/POZ_sf"/>
</dbReference>